<protein>
    <submittedName>
        <fullName evidence="1">Uncharacterized protein</fullName>
    </submittedName>
</protein>
<gene>
    <name evidence="1" type="ORF">ZEAMMB73_Zm00001d032176</name>
</gene>
<proteinExistence type="predicted"/>
<sequence>MGSSAAWSFRSRVVVGYLLRSTLEKRVSPAVTIDGLRERNSLPELLCMVRYRSECMNKTISKYDNIKQIQRLPDNAFWKLNLTRNASE</sequence>
<name>A0A1D6KNY7_MAIZE</name>
<evidence type="ECO:0000313" key="1">
    <source>
        <dbReference type="EMBL" id="ONM04521.1"/>
    </source>
</evidence>
<reference evidence="1" key="1">
    <citation type="submission" date="2015-12" db="EMBL/GenBank/DDBJ databases">
        <title>Update maize B73 reference genome by single molecule sequencing technologies.</title>
        <authorList>
            <consortium name="Maize Genome Sequencing Project"/>
            <person name="Ware D."/>
        </authorList>
    </citation>
    <scope>NUCLEOTIDE SEQUENCE [LARGE SCALE GENOMIC DNA]</scope>
    <source>
        <tissue evidence="1">Seedling</tissue>
    </source>
</reference>
<dbReference type="AlphaFoldDB" id="A0A1D6KNY7"/>
<organism evidence="1">
    <name type="scientific">Zea mays</name>
    <name type="common">Maize</name>
    <dbReference type="NCBI Taxonomy" id="4577"/>
    <lineage>
        <taxon>Eukaryota</taxon>
        <taxon>Viridiplantae</taxon>
        <taxon>Streptophyta</taxon>
        <taxon>Embryophyta</taxon>
        <taxon>Tracheophyta</taxon>
        <taxon>Spermatophyta</taxon>
        <taxon>Magnoliopsida</taxon>
        <taxon>Liliopsida</taxon>
        <taxon>Poales</taxon>
        <taxon>Poaceae</taxon>
        <taxon>PACMAD clade</taxon>
        <taxon>Panicoideae</taxon>
        <taxon>Andropogonodae</taxon>
        <taxon>Andropogoneae</taxon>
        <taxon>Tripsacinae</taxon>
        <taxon>Zea</taxon>
    </lineage>
</organism>
<accession>A0A1D6KNY7</accession>
<dbReference type="EMBL" id="CM007647">
    <property type="protein sequence ID" value="ONM04521.1"/>
    <property type="molecule type" value="Genomic_DNA"/>
</dbReference>
<dbReference type="InParanoid" id="A0A1D6KNY7"/>